<dbReference type="STRING" id="81972.D7MI90"/>
<accession>D7MI90</accession>
<keyword evidence="3" id="KW-1185">Reference proteome</keyword>
<dbReference type="Gramene" id="Al_scaffold_0007_3299">
    <property type="protein sequence ID" value="Al_scaffold_0007_3299"/>
    <property type="gene ID" value="Al_scaffold_0007_3299"/>
</dbReference>
<evidence type="ECO:0000313" key="3">
    <source>
        <dbReference type="Proteomes" id="UP000008694"/>
    </source>
</evidence>
<dbReference type="EMBL" id="GL348719">
    <property type="protein sequence ID" value="EFH44763.1"/>
    <property type="molecule type" value="Genomic_DNA"/>
</dbReference>
<organism evidence="3">
    <name type="scientific">Arabidopsis lyrata subsp. lyrata</name>
    <name type="common">Lyre-leaved rock-cress</name>
    <dbReference type="NCBI Taxonomy" id="81972"/>
    <lineage>
        <taxon>Eukaryota</taxon>
        <taxon>Viridiplantae</taxon>
        <taxon>Streptophyta</taxon>
        <taxon>Embryophyta</taxon>
        <taxon>Tracheophyta</taxon>
        <taxon>Spermatophyta</taxon>
        <taxon>Magnoliopsida</taxon>
        <taxon>eudicotyledons</taxon>
        <taxon>Gunneridae</taxon>
        <taxon>Pentapetalae</taxon>
        <taxon>rosids</taxon>
        <taxon>malvids</taxon>
        <taxon>Brassicales</taxon>
        <taxon>Brassicaceae</taxon>
        <taxon>Camelineae</taxon>
        <taxon>Arabidopsis</taxon>
    </lineage>
</organism>
<evidence type="ECO:0000313" key="2">
    <source>
        <dbReference type="EMBL" id="EFH44763.1"/>
    </source>
</evidence>
<feature type="region of interest" description="Disordered" evidence="1">
    <location>
        <begin position="1"/>
        <end position="21"/>
    </location>
</feature>
<reference evidence="3" key="1">
    <citation type="journal article" date="2011" name="Nat. Genet.">
        <title>The Arabidopsis lyrata genome sequence and the basis of rapid genome size change.</title>
        <authorList>
            <person name="Hu T.T."/>
            <person name="Pattyn P."/>
            <person name="Bakker E.G."/>
            <person name="Cao J."/>
            <person name="Cheng J.-F."/>
            <person name="Clark R.M."/>
            <person name="Fahlgren N."/>
            <person name="Fawcett J.A."/>
            <person name="Grimwood J."/>
            <person name="Gundlach H."/>
            <person name="Haberer G."/>
            <person name="Hollister J.D."/>
            <person name="Ossowski S."/>
            <person name="Ottilar R.P."/>
            <person name="Salamov A.A."/>
            <person name="Schneeberger K."/>
            <person name="Spannagl M."/>
            <person name="Wang X."/>
            <person name="Yang L."/>
            <person name="Nasrallah M.E."/>
            <person name="Bergelson J."/>
            <person name="Carrington J.C."/>
            <person name="Gaut B.S."/>
            <person name="Schmutz J."/>
            <person name="Mayer K.F.X."/>
            <person name="Van de Peer Y."/>
            <person name="Grigoriev I.V."/>
            <person name="Nordborg M."/>
            <person name="Weigel D."/>
            <person name="Guo Y.-L."/>
        </authorList>
    </citation>
    <scope>NUCLEOTIDE SEQUENCE [LARGE SCALE GENOMIC DNA]</scope>
    <source>
        <strain evidence="3">cv. MN47</strain>
    </source>
</reference>
<proteinExistence type="predicted"/>
<sequence length="84" mass="9588">MVDNDGESKGSKDEYYKQVKQKQEAKRVAKAEIYSREVSGGRDGIHRIDPGNATRILKTRERITGISTYEKKVNSCKGHVRDIY</sequence>
<protein>
    <submittedName>
        <fullName evidence="2">Predicted protein</fullName>
    </submittedName>
</protein>
<name>D7MI90_ARALL</name>
<dbReference type="AlphaFoldDB" id="D7MI90"/>
<dbReference type="Proteomes" id="UP000008694">
    <property type="component" value="Unassembled WGS sequence"/>
</dbReference>
<dbReference type="HOGENOM" id="CLU_2530566_0_0_1"/>
<evidence type="ECO:0000256" key="1">
    <source>
        <dbReference type="SAM" id="MobiDB-lite"/>
    </source>
</evidence>
<gene>
    <name evidence="2" type="ORF">ARALYDRAFT_659244</name>
</gene>